<evidence type="ECO:0000256" key="2">
    <source>
        <dbReference type="ARBA" id="ARBA00005386"/>
    </source>
</evidence>
<dbReference type="GO" id="GO:0097363">
    <property type="term" value="F:protein O-acetylglucosaminyltransferase activity"/>
    <property type="evidence" value="ECO:0007669"/>
    <property type="project" value="UniProtKB-EC"/>
</dbReference>
<dbReference type="Pfam" id="PF13844">
    <property type="entry name" value="Glyco_transf_41"/>
    <property type="match status" value="2"/>
</dbReference>
<evidence type="ECO:0000256" key="8">
    <source>
        <dbReference type="PROSITE-ProRule" id="PRU00339"/>
    </source>
</evidence>
<dbReference type="Gene3D" id="3.40.50.2000">
    <property type="entry name" value="Glycogen Phosphorylase B"/>
    <property type="match status" value="1"/>
</dbReference>
<dbReference type="PANTHER" id="PTHR44998:SF1">
    <property type="entry name" value="UDP-N-ACETYLGLUCOSAMINE--PEPTIDE N-ACETYLGLUCOSAMINYLTRANSFERASE 110 KDA SUBUNIT"/>
    <property type="match status" value="1"/>
</dbReference>
<keyword evidence="5 10" id="KW-0808">Transferase</keyword>
<evidence type="ECO:0000256" key="7">
    <source>
        <dbReference type="ARBA" id="ARBA00022803"/>
    </source>
</evidence>
<accession>A0A4R5UH07</accession>
<dbReference type="SUPFAM" id="SSF53756">
    <property type="entry name" value="UDP-Glycosyltransferase/glycogen phosphorylase"/>
    <property type="match status" value="1"/>
</dbReference>
<dbReference type="EC" id="2.4.1.255" evidence="3"/>
<feature type="domain" description="O-GlcNAc transferase C-terminal" evidence="9">
    <location>
        <begin position="250"/>
        <end position="403"/>
    </location>
</feature>
<dbReference type="InterPro" id="IPR019734">
    <property type="entry name" value="TPR_rpt"/>
</dbReference>
<protein>
    <recommendedName>
        <fullName evidence="3">protein O-GlcNAc transferase</fullName>
        <ecNumber evidence="3">2.4.1.255</ecNumber>
    </recommendedName>
</protein>
<dbReference type="SUPFAM" id="SSF48452">
    <property type="entry name" value="TPR-like"/>
    <property type="match status" value="1"/>
</dbReference>
<dbReference type="Pfam" id="PF13181">
    <property type="entry name" value="TPR_8"/>
    <property type="match status" value="1"/>
</dbReference>
<dbReference type="PANTHER" id="PTHR44998">
    <property type="match status" value="1"/>
</dbReference>
<dbReference type="Gene3D" id="1.25.40.10">
    <property type="entry name" value="Tetratricopeptide repeat domain"/>
    <property type="match status" value="2"/>
</dbReference>
<name>A0A4R5UH07_9HYPH</name>
<dbReference type="Gene3D" id="3.40.50.11380">
    <property type="match status" value="1"/>
</dbReference>
<dbReference type="PROSITE" id="PS50005">
    <property type="entry name" value="TPR"/>
    <property type="match status" value="1"/>
</dbReference>
<dbReference type="InterPro" id="IPR029489">
    <property type="entry name" value="OGT/SEC/SPY_C"/>
</dbReference>
<dbReference type="InterPro" id="IPR011990">
    <property type="entry name" value="TPR-like_helical_dom_sf"/>
</dbReference>
<keyword evidence="4" id="KW-0328">Glycosyltransferase</keyword>
<evidence type="ECO:0000256" key="3">
    <source>
        <dbReference type="ARBA" id="ARBA00011970"/>
    </source>
</evidence>
<gene>
    <name evidence="10" type="ORF">E2F50_12705</name>
</gene>
<evidence type="ECO:0000256" key="4">
    <source>
        <dbReference type="ARBA" id="ARBA00022676"/>
    </source>
</evidence>
<dbReference type="Proteomes" id="UP000295238">
    <property type="component" value="Unassembled WGS sequence"/>
</dbReference>
<evidence type="ECO:0000256" key="5">
    <source>
        <dbReference type="ARBA" id="ARBA00022679"/>
    </source>
</evidence>
<feature type="domain" description="O-GlcNAc transferase C-terminal" evidence="9">
    <location>
        <begin position="423"/>
        <end position="601"/>
    </location>
</feature>
<dbReference type="EMBL" id="SMTL01000003">
    <property type="protein sequence ID" value="TDK35122.1"/>
    <property type="molecule type" value="Genomic_DNA"/>
</dbReference>
<keyword evidence="11" id="KW-1185">Reference proteome</keyword>
<evidence type="ECO:0000256" key="1">
    <source>
        <dbReference type="ARBA" id="ARBA00004922"/>
    </source>
</evidence>
<comment type="pathway">
    <text evidence="1">Protein modification; protein glycosylation.</text>
</comment>
<evidence type="ECO:0000259" key="9">
    <source>
        <dbReference type="Pfam" id="PF13844"/>
    </source>
</evidence>
<proteinExistence type="inferred from homology"/>
<sequence length="684" mass="76562">MVMNANIASSVAQASPLASILQKAQNQQLSIGDLLQVAEALNSSGQEARAVEVYKVWLAFNETHPLAHIVYFNYSVTLKQTGDPAGAIQALRASTKLEPQFGPAHINLGRALEDYGLINQAVQQWRSYLDLTTEVTPDRISNRLMTLQHIGRVLENAGKLEDAETAMWQAIELQPTKPEAAQHWSAIRQRQCKWPLLTSSQHVSARQLLDAMSPLTLSCFSDDPIFQLAKAYRYNKHLVGGPVDLNAFPRKAPKQKTGTGQRVRVGYLSSDLRDHAVGFALREVLELHDKNSVEVYAYYCGEPRTNDPTQDRIKAATDAWRDIATMSDVDIATLIRRDEIDVLVDVNGYTKHARTKVFAYRPAPVIVSFCGYPGTMGSPFHQYMIADDHIVPVENEIYYTEKVLRIACNQPLDRKRVIASKPSRKEAGLPENAFVYACFNGMQKITANCFDRWMKILAATPGSVLWLLAGDEDANVRLRQLAEQKGVAPERLIFAPKAPNANHLARIAVADLFLDTFPYGAHSTASDAITMGLPIMTMPGNGFASRFCASIVAAAGVPEMACATPEEYVQRAIGFAHNRQSLDAVRQSLQSQRETSALRDIPGLARRLEELFWQMQGECERGETPVPDLRNLDLYYEIGADLVLEDVEFENSQSYRKRYLKKLAQWHDYAPIPYDRRLWTEPRA</sequence>
<keyword evidence="7 8" id="KW-0802">TPR repeat</keyword>
<evidence type="ECO:0000256" key="6">
    <source>
        <dbReference type="ARBA" id="ARBA00022737"/>
    </source>
</evidence>
<comment type="similarity">
    <text evidence="2">Belongs to the glycosyltransferase 41 family. O-GlcNAc transferase subfamily.</text>
</comment>
<keyword evidence="6" id="KW-0677">Repeat</keyword>
<reference evidence="10 11" key="1">
    <citation type="submission" date="2019-03" db="EMBL/GenBank/DDBJ databases">
        <title>Rhizobium sp. nov., an bacterium isolated from biocrust in Mu Us Desert.</title>
        <authorList>
            <person name="Lixiong L."/>
        </authorList>
    </citation>
    <scope>NUCLEOTIDE SEQUENCE [LARGE SCALE GENOMIC DNA]</scope>
    <source>
        <strain evidence="10 11">SPY-1</strain>
    </source>
</reference>
<organism evidence="10 11">
    <name type="scientific">Rhizobium deserti</name>
    <dbReference type="NCBI Taxonomy" id="2547961"/>
    <lineage>
        <taxon>Bacteria</taxon>
        <taxon>Pseudomonadati</taxon>
        <taxon>Pseudomonadota</taxon>
        <taxon>Alphaproteobacteria</taxon>
        <taxon>Hyphomicrobiales</taxon>
        <taxon>Rhizobiaceae</taxon>
        <taxon>Rhizobium/Agrobacterium group</taxon>
        <taxon>Rhizobium</taxon>
    </lineage>
</organism>
<evidence type="ECO:0000313" key="10">
    <source>
        <dbReference type="EMBL" id="TDK35122.1"/>
    </source>
</evidence>
<dbReference type="AlphaFoldDB" id="A0A4R5UH07"/>
<comment type="caution">
    <text evidence="10">The sequence shown here is derived from an EMBL/GenBank/DDBJ whole genome shotgun (WGS) entry which is preliminary data.</text>
</comment>
<evidence type="ECO:0000313" key="11">
    <source>
        <dbReference type="Proteomes" id="UP000295238"/>
    </source>
</evidence>
<feature type="repeat" description="TPR" evidence="8">
    <location>
        <begin position="144"/>
        <end position="177"/>
    </location>
</feature>